<feature type="compositionally biased region" description="Basic and acidic residues" evidence="1">
    <location>
        <begin position="63"/>
        <end position="72"/>
    </location>
</feature>
<organism evidence="2 3">
    <name type="scientific">Spirosoma soli</name>
    <dbReference type="NCBI Taxonomy" id="1770529"/>
    <lineage>
        <taxon>Bacteria</taxon>
        <taxon>Pseudomonadati</taxon>
        <taxon>Bacteroidota</taxon>
        <taxon>Cytophagia</taxon>
        <taxon>Cytophagales</taxon>
        <taxon>Cytophagaceae</taxon>
        <taxon>Spirosoma</taxon>
    </lineage>
</organism>
<accession>A0ABW5M4X0</accession>
<evidence type="ECO:0000256" key="1">
    <source>
        <dbReference type="SAM" id="MobiDB-lite"/>
    </source>
</evidence>
<gene>
    <name evidence="2" type="ORF">ACFSUS_13825</name>
</gene>
<feature type="region of interest" description="Disordered" evidence="1">
    <location>
        <begin position="1"/>
        <end position="86"/>
    </location>
</feature>
<dbReference type="Proteomes" id="UP001597469">
    <property type="component" value="Unassembled WGS sequence"/>
</dbReference>
<feature type="compositionally biased region" description="Acidic residues" evidence="1">
    <location>
        <begin position="36"/>
        <end position="62"/>
    </location>
</feature>
<protein>
    <submittedName>
        <fullName evidence="2">Uncharacterized protein</fullName>
    </submittedName>
</protein>
<comment type="caution">
    <text evidence="2">The sequence shown here is derived from an EMBL/GenBank/DDBJ whole genome shotgun (WGS) entry which is preliminary data.</text>
</comment>
<keyword evidence="3" id="KW-1185">Reference proteome</keyword>
<reference evidence="3" key="1">
    <citation type="journal article" date="2019" name="Int. J. Syst. Evol. Microbiol.">
        <title>The Global Catalogue of Microorganisms (GCM) 10K type strain sequencing project: providing services to taxonomists for standard genome sequencing and annotation.</title>
        <authorList>
            <consortium name="The Broad Institute Genomics Platform"/>
            <consortium name="The Broad Institute Genome Sequencing Center for Infectious Disease"/>
            <person name="Wu L."/>
            <person name="Ma J."/>
        </authorList>
    </citation>
    <scope>NUCLEOTIDE SEQUENCE [LARGE SCALE GENOMIC DNA]</scope>
    <source>
        <strain evidence="3">KCTC 42805</strain>
    </source>
</reference>
<sequence>MATLVQHHLAEDTEVIGSRIGRIDPDNFRNQSGASIEDDDDTSDETEDNGLFDEPVDEDGDPTGEHDHHQDDNYALGGHVTRSGSV</sequence>
<proteinExistence type="predicted"/>
<evidence type="ECO:0000313" key="2">
    <source>
        <dbReference type="EMBL" id="MFD2571719.1"/>
    </source>
</evidence>
<evidence type="ECO:0000313" key="3">
    <source>
        <dbReference type="Proteomes" id="UP001597469"/>
    </source>
</evidence>
<dbReference type="RefSeq" id="WP_381523495.1">
    <property type="nucleotide sequence ID" value="NZ_JBHULN010000007.1"/>
</dbReference>
<name>A0ABW5M4X0_9BACT</name>
<dbReference type="EMBL" id="JBHULN010000007">
    <property type="protein sequence ID" value="MFD2571719.1"/>
    <property type="molecule type" value="Genomic_DNA"/>
</dbReference>